<evidence type="ECO:0000313" key="4">
    <source>
        <dbReference type="Proteomes" id="UP000323000"/>
    </source>
</evidence>
<evidence type="ECO:0000256" key="1">
    <source>
        <dbReference type="ARBA" id="ARBA00022737"/>
    </source>
</evidence>
<dbReference type="Gene3D" id="1.25.40.10">
    <property type="entry name" value="Tetratricopeptide repeat domain"/>
    <property type="match status" value="1"/>
</dbReference>
<dbReference type="AlphaFoldDB" id="A0A5C7GZJ7"/>
<dbReference type="InterPro" id="IPR002885">
    <property type="entry name" value="PPR_rpt"/>
</dbReference>
<evidence type="ECO:0000313" key="3">
    <source>
        <dbReference type="EMBL" id="TXG49456.1"/>
    </source>
</evidence>
<dbReference type="PROSITE" id="PS51375">
    <property type="entry name" value="PPR"/>
    <property type="match status" value="2"/>
</dbReference>
<comment type="caution">
    <text evidence="3">The sequence shown here is derived from an EMBL/GenBank/DDBJ whole genome shotgun (WGS) entry which is preliminary data.</text>
</comment>
<sequence length="183" mass="20777">MFLEFGEIELARRVFDKMLERDVISLNSIITGYLRVGEVELASQLFEEMPKRDLVSFNTMIDGYGKCGRCELAEEVFRMMNEKDVVSCTSMIFAYVINHHSTIADLGFLEGKWVHDYISSNKINLNSGFIASALVDMYSKCGYIENAYDVFRMVSHGQKNGDWNSMISSLTIDVKRLSPGLVP</sequence>
<accession>A0A5C7GZJ7</accession>
<feature type="repeat" description="PPR" evidence="2">
    <location>
        <begin position="53"/>
        <end position="87"/>
    </location>
</feature>
<protein>
    <recommendedName>
        <fullName evidence="5">Pentatricopeptide repeat-containing protein</fullName>
    </recommendedName>
</protein>
<dbReference type="Pfam" id="PF01535">
    <property type="entry name" value="PPR"/>
    <property type="match status" value="2"/>
</dbReference>
<name>A0A5C7GZJ7_9ROSI</name>
<evidence type="ECO:0008006" key="5">
    <source>
        <dbReference type="Google" id="ProtNLM"/>
    </source>
</evidence>
<dbReference type="InterPro" id="IPR046960">
    <property type="entry name" value="PPR_At4g14850-like_plant"/>
</dbReference>
<dbReference type="Proteomes" id="UP000323000">
    <property type="component" value="Chromosome 12"/>
</dbReference>
<reference evidence="4" key="1">
    <citation type="journal article" date="2019" name="Gigascience">
        <title>De novo genome assembly of the endangered Acer yangbiense, a plant species with extremely small populations endemic to Yunnan Province, China.</title>
        <authorList>
            <person name="Yang J."/>
            <person name="Wariss H.M."/>
            <person name="Tao L."/>
            <person name="Zhang R."/>
            <person name="Yun Q."/>
            <person name="Hollingsworth P."/>
            <person name="Dao Z."/>
            <person name="Luo G."/>
            <person name="Guo H."/>
            <person name="Ma Y."/>
            <person name="Sun W."/>
        </authorList>
    </citation>
    <scope>NUCLEOTIDE SEQUENCE [LARGE SCALE GENOMIC DNA]</scope>
    <source>
        <strain evidence="4">cv. Malutang</strain>
    </source>
</reference>
<gene>
    <name evidence="3" type="ORF">EZV62_025331</name>
</gene>
<keyword evidence="4" id="KW-1185">Reference proteome</keyword>
<dbReference type="EMBL" id="VAHF01000012">
    <property type="protein sequence ID" value="TXG49456.1"/>
    <property type="molecule type" value="Genomic_DNA"/>
</dbReference>
<dbReference type="GO" id="GO:0003723">
    <property type="term" value="F:RNA binding"/>
    <property type="evidence" value="ECO:0007669"/>
    <property type="project" value="InterPro"/>
</dbReference>
<dbReference type="PANTHER" id="PTHR47926">
    <property type="entry name" value="PENTATRICOPEPTIDE REPEAT-CONTAINING PROTEIN"/>
    <property type="match status" value="1"/>
</dbReference>
<keyword evidence="1" id="KW-0677">Repeat</keyword>
<organism evidence="3 4">
    <name type="scientific">Acer yangbiense</name>
    <dbReference type="NCBI Taxonomy" id="1000413"/>
    <lineage>
        <taxon>Eukaryota</taxon>
        <taxon>Viridiplantae</taxon>
        <taxon>Streptophyta</taxon>
        <taxon>Embryophyta</taxon>
        <taxon>Tracheophyta</taxon>
        <taxon>Spermatophyta</taxon>
        <taxon>Magnoliopsida</taxon>
        <taxon>eudicotyledons</taxon>
        <taxon>Gunneridae</taxon>
        <taxon>Pentapetalae</taxon>
        <taxon>rosids</taxon>
        <taxon>malvids</taxon>
        <taxon>Sapindales</taxon>
        <taxon>Sapindaceae</taxon>
        <taxon>Hippocastanoideae</taxon>
        <taxon>Acereae</taxon>
        <taxon>Acer</taxon>
    </lineage>
</organism>
<evidence type="ECO:0000256" key="2">
    <source>
        <dbReference type="PROSITE-ProRule" id="PRU00708"/>
    </source>
</evidence>
<proteinExistence type="predicted"/>
<feature type="repeat" description="PPR" evidence="2">
    <location>
        <begin position="22"/>
        <end position="52"/>
    </location>
</feature>
<dbReference type="InterPro" id="IPR011990">
    <property type="entry name" value="TPR-like_helical_dom_sf"/>
</dbReference>
<dbReference type="NCBIfam" id="TIGR00756">
    <property type="entry name" value="PPR"/>
    <property type="match status" value="2"/>
</dbReference>
<dbReference type="GO" id="GO:0009451">
    <property type="term" value="P:RNA modification"/>
    <property type="evidence" value="ECO:0007669"/>
    <property type="project" value="InterPro"/>
</dbReference>
<dbReference type="Pfam" id="PF13041">
    <property type="entry name" value="PPR_2"/>
    <property type="match status" value="1"/>
</dbReference>
<dbReference type="OrthoDB" id="1710185at2759"/>